<dbReference type="SUPFAM" id="SSF53041">
    <property type="entry name" value="Resolvase-like"/>
    <property type="match status" value="1"/>
</dbReference>
<dbReference type="PROSITE" id="PS51737">
    <property type="entry name" value="RECOMBINASE_DNA_BIND"/>
    <property type="match status" value="1"/>
</dbReference>
<feature type="domain" description="Resolvase/invertase-type recombinase catalytic" evidence="2">
    <location>
        <begin position="9"/>
        <end position="155"/>
    </location>
</feature>
<evidence type="ECO:0000256" key="1">
    <source>
        <dbReference type="SAM" id="Coils"/>
    </source>
</evidence>
<sequence>MNGTKIGLFGAIYLRISRDKGEDEDTLQNHREIMFEFCREQGCRVEVYEEIVSGGKHELKARPQLQRLIDNIERYQAVFAISLDRLSRNGLVSQYIKQLCIDHDIKIITPSQTFDLSNSQEDRVLYDVSSMFAAMEYEMMGRRNRVNKMQRARRGEHISGSPAYGYRRNPKTRRLEIYEPEAEVVRYIFKLYCDGLGSRRIVDMLNLDGLKPKRSNVFHPTTVRRIIKNPVYKGTIVYHNRKRVKEHGRYTYKILDTIVTDHAHPAIIDPEQWEQANRERMERGLKSWGLREKPAATLGTAMLKDLLFCGVCGRKLAFRRARSGIYFIKACGYRLPESTERCMNRGMKLSFMEEEVVMKVQAYRGRLRKELELLHQDELSAARLDLQKRMDHVEQQLHECDQQQDKLIELAVKGIFTEDELRMKKETLMSRQQALEQTRKELCGQMQAMEMTAHPERLYCILRLLDDFTYQTAEEQNETLKQFIKRIYYTRIIPEDISTKPTWDKERQEYPFRYTIEYV</sequence>
<evidence type="ECO:0000259" key="2">
    <source>
        <dbReference type="PROSITE" id="PS51736"/>
    </source>
</evidence>
<dbReference type="PANTHER" id="PTHR30461">
    <property type="entry name" value="DNA-INVERTASE FROM LAMBDOID PROPHAGE"/>
    <property type="match status" value="1"/>
</dbReference>
<dbReference type="Proteomes" id="UP001580407">
    <property type="component" value="Unassembled WGS sequence"/>
</dbReference>
<keyword evidence="1" id="KW-0175">Coiled coil</keyword>
<dbReference type="SMART" id="SM00857">
    <property type="entry name" value="Resolvase"/>
    <property type="match status" value="1"/>
</dbReference>
<proteinExistence type="predicted"/>
<accession>A0ABV5BH01</accession>
<dbReference type="InterPro" id="IPR050639">
    <property type="entry name" value="SSR_resolvase"/>
</dbReference>
<evidence type="ECO:0000313" key="5">
    <source>
        <dbReference type="Proteomes" id="UP001580407"/>
    </source>
</evidence>
<dbReference type="PROSITE" id="PS51736">
    <property type="entry name" value="RECOMBINASES_3"/>
    <property type="match status" value="1"/>
</dbReference>
<feature type="coiled-coil region" evidence="1">
    <location>
        <begin position="376"/>
        <end position="403"/>
    </location>
</feature>
<dbReference type="EMBL" id="JBHILM010000053">
    <property type="protein sequence ID" value="MFB5684968.1"/>
    <property type="molecule type" value="Genomic_DNA"/>
</dbReference>
<dbReference type="Gene3D" id="3.40.50.1390">
    <property type="entry name" value="Resolvase, N-terminal catalytic domain"/>
    <property type="match status" value="1"/>
</dbReference>
<dbReference type="Pfam" id="PF07508">
    <property type="entry name" value="Recombinase"/>
    <property type="match status" value="1"/>
</dbReference>
<dbReference type="Pfam" id="PF00239">
    <property type="entry name" value="Resolvase"/>
    <property type="match status" value="1"/>
</dbReference>
<comment type="caution">
    <text evidence="4">The sequence shown here is derived from an EMBL/GenBank/DDBJ whole genome shotgun (WGS) entry which is preliminary data.</text>
</comment>
<dbReference type="InterPro" id="IPR011109">
    <property type="entry name" value="DNA_bind_recombinase_dom"/>
</dbReference>
<feature type="domain" description="Recombinase" evidence="3">
    <location>
        <begin position="163"/>
        <end position="286"/>
    </location>
</feature>
<dbReference type="InterPro" id="IPR006119">
    <property type="entry name" value="Resolv_N"/>
</dbReference>
<dbReference type="CDD" id="cd00338">
    <property type="entry name" value="Ser_Recombinase"/>
    <property type="match status" value="1"/>
</dbReference>
<evidence type="ECO:0000259" key="3">
    <source>
        <dbReference type="PROSITE" id="PS51737"/>
    </source>
</evidence>
<gene>
    <name evidence="4" type="ORF">ACE3NQ_29070</name>
</gene>
<evidence type="ECO:0000313" key="4">
    <source>
        <dbReference type="EMBL" id="MFB5684968.1"/>
    </source>
</evidence>
<dbReference type="InterPro" id="IPR036162">
    <property type="entry name" value="Resolvase-like_N_sf"/>
</dbReference>
<dbReference type="PANTHER" id="PTHR30461:SF23">
    <property type="entry name" value="DNA RECOMBINASE-RELATED"/>
    <property type="match status" value="1"/>
</dbReference>
<keyword evidence="5" id="KW-1185">Reference proteome</keyword>
<dbReference type="InterPro" id="IPR038109">
    <property type="entry name" value="DNA_bind_recomb_sf"/>
</dbReference>
<name>A0ABV5BH01_9BACL</name>
<dbReference type="RefSeq" id="WP_375528632.1">
    <property type="nucleotide sequence ID" value="NZ_JBHILM010000053.1"/>
</dbReference>
<dbReference type="Gene3D" id="3.90.1750.20">
    <property type="entry name" value="Putative Large Serine Recombinase, Chain B, Domain 2"/>
    <property type="match status" value="1"/>
</dbReference>
<organism evidence="4 5">
    <name type="scientific">Paenibacillus terreus</name>
    <dbReference type="NCBI Taxonomy" id="1387834"/>
    <lineage>
        <taxon>Bacteria</taxon>
        <taxon>Bacillati</taxon>
        <taxon>Bacillota</taxon>
        <taxon>Bacilli</taxon>
        <taxon>Bacillales</taxon>
        <taxon>Paenibacillaceae</taxon>
        <taxon>Paenibacillus</taxon>
    </lineage>
</organism>
<reference evidence="4 5" key="1">
    <citation type="submission" date="2024-09" db="EMBL/GenBank/DDBJ databases">
        <authorList>
            <person name="Ruan L."/>
        </authorList>
    </citation>
    <scope>NUCLEOTIDE SEQUENCE [LARGE SCALE GENOMIC DNA]</scope>
    <source>
        <strain evidence="4 5">D33</strain>
    </source>
</reference>
<protein>
    <submittedName>
        <fullName evidence="4">Recombinase family protein</fullName>
    </submittedName>
</protein>